<evidence type="ECO:0000313" key="1">
    <source>
        <dbReference type="EMBL" id="JAI05767.1"/>
    </source>
</evidence>
<protein>
    <submittedName>
        <fullName evidence="1">Uncharacterized protein</fullName>
    </submittedName>
</protein>
<dbReference type="AlphaFoldDB" id="A0A0E9XTQ0"/>
<name>A0A0E9XTQ0_ANGAN</name>
<accession>A0A0E9XTQ0</accession>
<reference evidence="1" key="1">
    <citation type="submission" date="2014-11" db="EMBL/GenBank/DDBJ databases">
        <authorList>
            <person name="Amaro Gonzalez C."/>
        </authorList>
    </citation>
    <scope>NUCLEOTIDE SEQUENCE</scope>
</reference>
<proteinExistence type="predicted"/>
<reference evidence="1" key="2">
    <citation type="journal article" date="2015" name="Fish Shellfish Immunol.">
        <title>Early steps in the European eel (Anguilla anguilla)-Vibrio vulnificus interaction in the gills: Role of the RtxA13 toxin.</title>
        <authorList>
            <person name="Callol A."/>
            <person name="Pajuelo D."/>
            <person name="Ebbesson L."/>
            <person name="Teles M."/>
            <person name="MacKenzie S."/>
            <person name="Amaro C."/>
        </authorList>
    </citation>
    <scope>NUCLEOTIDE SEQUENCE</scope>
</reference>
<dbReference type="EMBL" id="GBXM01002811">
    <property type="protein sequence ID" value="JAI05767.1"/>
    <property type="molecule type" value="Transcribed_RNA"/>
</dbReference>
<sequence>MCGNMLSNNLAFLILLIFNIVPCTVWFNTTKLSSLVTAIKQIHLPIYISLFGSGLSRLHFIASLYT</sequence>
<organism evidence="1">
    <name type="scientific">Anguilla anguilla</name>
    <name type="common">European freshwater eel</name>
    <name type="synonym">Muraena anguilla</name>
    <dbReference type="NCBI Taxonomy" id="7936"/>
    <lineage>
        <taxon>Eukaryota</taxon>
        <taxon>Metazoa</taxon>
        <taxon>Chordata</taxon>
        <taxon>Craniata</taxon>
        <taxon>Vertebrata</taxon>
        <taxon>Euteleostomi</taxon>
        <taxon>Actinopterygii</taxon>
        <taxon>Neopterygii</taxon>
        <taxon>Teleostei</taxon>
        <taxon>Anguilliformes</taxon>
        <taxon>Anguillidae</taxon>
        <taxon>Anguilla</taxon>
    </lineage>
</organism>